<name>A0ABP1CX58_9APHY</name>
<evidence type="ECO:0000256" key="1">
    <source>
        <dbReference type="SAM" id="MobiDB-lite"/>
    </source>
</evidence>
<organism evidence="3 4">
    <name type="scientific">Somion occarium</name>
    <dbReference type="NCBI Taxonomy" id="3059160"/>
    <lineage>
        <taxon>Eukaryota</taxon>
        <taxon>Fungi</taxon>
        <taxon>Dikarya</taxon>
        <taxon>Basidiomycota</taxon>
        <taxon>Agaricomycotina</taxon>
        <taxon>Agaricomycetes</taxon>
        <taxon>Polyporales</taxon>
        <taxon>Cerrenaceae</taxon>
        <taxon>Somion</taxon>
    </lineage>
</organism>
<keyword evidence="2" id="KW-1133">Transmembrane helix</keyword>
<keyword evidence="2" id="KW-0472">Membrane</keyword>
<dbReference type="EMBL" id="OZ037945">
    <property type="protein sequence ID" value="CAL1700240.1"/>
    <property type="molecule type" value="Genomic_DNA"/>
</dbReference>
<feature type="region of interest" description="Disordered" evidence="1">
    <location>
        <begin position="1"/>
        <end position="119"/>
    </location>
</feature>
<dbReference type="Proteomes" id="UP001497453">
    <property type="component" value="Chromosome 2"/>
</dbReference>
<accession>A0ABP1CX58</accession>
<evidence type="ECO:0000313" key="4">
    <source>
        <dbReference type="Proteomes" id="UP001497453"/>
    </source>
</evidence>
<keyword evidence="4" id="KW-1185">Reference proteome</keyword>
<proteinExistence type="predicted"/>
<evidence type="ECO:0000313" key="3">
    <source>
        <dbReference type="EMBL" id="CAL1700240.1"/>
    </source>
</evidence>
<protein>
    <submittedName>
        <fullName evidence="3">Uncharacterized protein</fullName>
    </submittedName>
</protein>
<evidence type="ECO:0000256" key="2">
    <source>
        <dbReference type="SAM" id="Phobius"/>
    </source>
</evidence>
<keyword evidence="2" id="KW-0812">Transmembrane</keyword>
<feature type="transmembrane region" description="Helical" evidence="2">
    <location>
        <begin position="260"/>
        <end position="279"/>
    </location>
</feature>
<gene>
    <name evidence="3" type="ORF">GFSPODELE1_LOCUS3061</name>
</gene>
<reference evidence="4" key="1">
    <citation type="submission" date="2024-04" db="EMBL/GenBank/DDBJ databases">
        <authorList>
            <person name="Shaw F."/>
            <person name="Minotto A."/>
        </authorList>
    </citation>
    <scope>NUCLEOTIDE SEQUENCE [LARGE SCALE GENOMIC DNA]</scope>
</reference>
<sequence length="282" mass="30686">MSPNRKRPQCHTCNHPMAGHKRPNGAPVCPTSASPQPQDSLPSPPTSPSPGSSRQTKRTITALPTSGRWVNPNFVEPSRAPALTWERRDTPMTWVSTEPADDQPPVKNETQTAAPRPSPDVIECMVNESVSTSSPSSSSSTSTRLQRTLTWLGSGVPLATVFSTPREEITALTRGARERGLHAGIAHFPRDVVKREPSSVNSPLERQSSWRVFIGRDAGAVTHLVNLHEKDAIGALDYGQRNERVGAYPPDTQPSQAGIFILYGLFCSGLTTLMMFWLLSST</sequence>
<feature type="compositionally biased region" description="Low complexity" evidence="1">
    <location>
        <begin position="32"/>
        <end position="41"/>
    </location>
</feature>